<reference evidence="1" key="1">
    <citation type="submission" date="2019-08" db="EMBL/GenBank/DDBJ databases">
        <authorList>
            <person name="Kucharzyk K."/>
            <person name="Murdoch R.W."/>
            <person name="Higgins S."/>
            <person name="Loffler F."/>
        </authorList>
    </citation>
    <scope>NUCLEOTIDE SEQUENCE</scope>
</reference>
<organism evidence="1">
    <name type="scientific">bioreactor metagenome</name>
    <dbReference type="NCBI Taxonomy" id="1076179"/>
    <lineage>
        <taxon>unclassified sequences</taxon>
        <taxon>metagenomes</taxon>
        <taxon>ecological metagenomes</taxon>
    </lineage>
</organism>
<gene>
    <name evidence="1" type="ORF">SDC9_35242</name>
</gene>
<sequence length="130" mass="13952">MSLLIKNSVTRLSGNKGTTTANWYAGIGTSGETGGDVVTIGIPGNFSKVQALWLNIENLVNGASVTVRLYHSINNIEKKVHQQSFTRGIDPNGLWIISGAMAISGTLRCELKSDNSGDTAKSIAWEWVTE</sequence>
<dbReference type="EMBL" id="VSSQ01000275">
    <property type="protein sequence ID" value="MPL89209.1"/>
    <property type="molecule type" value="Genomic_DNA"/>
</dbReference>
<evidence type="ECO:0000313" key="1">
    <source>
        <dbReference type="EMBL" id="MPL89209.1"/>
    </source>
</evidence>
<name>A0A644VCX0_9ZZZZ</name>
<proteinExistence type="predicted"/>
<comment type="caution">
    <text evidence="1">The sequence shown here is derived from an EMBL/GenBank/DDBJ whole genome shotgun (WGS) entry which is preliminary data.</text>
</comment>
<protein>
    <submittedName>
        <fullName evidence="1">Uncharacterized protein</fullName>
    </submittedName>
</protein>
<dbReference type="AlphaFoldDB" id="A0A644VCX0"/>
<accession>A0A644VCX0</accession>